<proteinExistence type="predicted"/>
<accession>A0A2P2N8P6</accession>
<dbReference type="EMBL" id="GGEC01058375">
    <property type="protein sequence ID" value="MBX38859.1"/>
    <property type="molecule type" value="Transcribed_RNA"/>
</dbReference>
<evidence type="ECO:0000313" key="1">
    <source>
        <dbReference type="EMBL" id="MBX38859.1"/>
    </source>
</evidence>
<organism evidence="1">
    <name type="scientific">Rhizophora mucronata</name>
    <name type="common">Asiatic mangrove</name>
    <dbReference type="NCBI Taxonomy" id="61149"/>
    <lineage>
        <taxon>Eukaryota</taxon>
        <taxon>Viridiplantae</taxon>
        <taxon>Streptophyta</taxon>
        <taxon>Embryophyta</taxon>
        <taxon>Tracheophyta</taxon>
        <taxon>Spermatophyta</taxon>
        <taxon>Magnoliopsida</taxon>
        <taxon>eudicotyledons</taxon>
        <taxon>Gunneridae</taxon>
        <taxon>Pentapetalae</taxon>
        <taxon>rosids</taxon>
        <taxon>fabids</taxon>
        <taxon>Malpighiales</taxon>
        <taxon>Rhizophoraceae</taxon>
        <taxon>Rhizophora</taxon>
    </lineage>
</organism>
<dbReference type="AlphaFoldDB" id="A0A2P2N8P6"/>
<reference evidence="1" key="1">
    <citation type="submission" date="2018-02" db="EMBL/GenBank/DDBJ databases">
        <title>Rhizophora mucronata_Transcriptome.</title>
        <authorList>
            <person name="Meera S.P."/>
            <person name="Sreeshan A."/>
            <person name="Augustine A."/>
        </authorList>
    </citation>
    <scope>NUCLEOTIDE SEQUENCE</scope>
    <source>
        <tissue evidence="1">Leaf</tissue>
    </source>
</reference>
<name>A0A2P2N8P6_RHIMU</name>
<protein>
    <submittedName>
        <fullName evidence="1">Uncharacterized protein</fullName>
    </submittedName>
</protein>
<sequence length="46" mass="5445">MAVCEEMMTKVTVFKINGEKKKQSRNKFPNIYLTQACSCNTMFKHW</sequence>